<protein>
    <submittedName>
        <fullName evidence="2">Uncharacterized protein</fullName>
    </submittedName>
</protein>
<keyword evidence="3" id="KW-1185">Reference proteome</keyword>
<evidence type="ECO:0000313" key="3">
    <source>
        <dbReference type="Proteomes" id="UP000238274"/>
    </source>
</evidence>
<dbReference type="OrthoDB" id="2514001at2759"/>
<reference evidence="3" key="3">
    <citation type="journal article" date="2018" name="Mol. Plant Microbe Interact.">
        <title>Genome sequence resources for the wheat stripe rust pathogen (Puccinia striiformis f. sp. tritici) and the barley stripe rust pathogen (Puccinia striiformis f. sp. hordei).</title>
        <authorList>
            <person name="Xia C."/>
            <person name="Wang M."/>
            <person name="Yin C."/>
            <person name="Cornejo O.E."/>
            <person name="Hulbert S.H."/>
            <person name="Chen X."/>
        </authorList>
    </citation>
    <scope>NUCLEOTIDE SEQUENCE [LARGE SCALE GENOMIC DNA]</scope>
    <source>
        <strain evidence="3">93TX-2</strain>
    </source>
</reference>
<feature type="region of interest" description="Disordered" evidence="1">
    <location>
        <begin position="1"/>
        <end position="24"/>
    </location>
</feature>
<gene>
    <name evidence="2" type="ORF">PSHT_14450</name>
</gene>
<accession>A0A2S4UKN7</accession>
<feature type="compositionally biased region" description="Polar residues" evidence="1">
    <location>
        <begin position="66"/>
        <end position="81"/>
    </location>
</feature>
<dbReference type="VEuPathDB" id="FungiDB:PSTT_03270"/>
<comment type="caution">
    <text evidence="2">The sequence shown here is derived from an EMBL/GenBank/DDBJ whole genome shotgun (WGS) entry which is preliminary data.</text>
</comment>
<name>A0A2S4UKN7_9BASI</name>
<reference evidence="3" key="2">
    <citation type="journal article" date="2018" name="BMC Genomics">
        <title>Genomic insights into host adaptation between the wheat stripe rust pathogen (Puccinia striiformis f. sp. tritici) and the barley stripe rust pathogen (Puccinia striiformis f. sp. hordei).</title>
        <authorList>
            <person name="Xia C."/>
            <person name="Wang M."/>
            <person name="Yin C."/>
            <person name="Cornejo O.E."/>
            <person name="Hulbert S.H."/>
            <person name="Chen X."/>
        </authorList>
    </citation>
    <scope>NUCLEOTIDE SEQUENCE [LARGE SCALE GENOMIC DNA]</scope>
    <source>
        <strain evidence="3">93TX-2</strain>
    </source>
</reference>
<reference evidence="2 3" key="1">
    <citation type="submission" date="2017-12" db="EMBL/GenBank/DDBJ databases">
        <title>Gene loss provides genomic basis for host adaptation in cereal stripe rust fungi.</title>
        <authorList>
            <person name="Xia C."/>
        </authorList>
    </citation>
    <scope>NUCLEOTIDE SEQUENCE [LARGE SCALE GENOMIC DNA]</scope>
    <source>
        <strain evidence="2 3">93TX-2</strain>
    </source>
</reference>
<evidence type="ECO:0000256" key="1">
    <source>
        <dbReference type="SAM" id="MobiDB-lite"/>
    </source>
</evidence>
<dbReference type="Proteomes" id="UP000238274">
    <property type="component" value="Unassembled WGS sequence"/>
</dbReference>
<feature type="region of interest" description="Disordered" evidence="1">
    <location>
        <begin position="53"/>
        <end position="81"/>
    </location>
</feature>
<dbReference type="VEuPathDB" id="FungiDB:PSTT_08984"/>
<dbReference type="AlphaFoldDB" id="A0A2S4UKN7"/>
<proteinExistence type="predicted"/>
<evidence type="ECO:0000313" key="2">
    <source>
        <dbReference type="EMBL" id="POV97684.1"/>
    </source>
</evidence>
<dbReference type="EMBL" id="PKSM01000324">
    <property type="protein sequence ID" value="POV97684.1"/>
    <property type="molecule type" value="Genomic_DNA"/>
</dbReference>
<organism evidence="2 3">
    <name type="scientific">Puccinia striiformis</name>
    <dbReference type="NCBI Taxonomy" id="27350"/>
    <lineage>
        <taxon>Eukaryota</taxon>
        <taxon>Fungi</taxon>
        <taxon>Dikarya</taxon>
        <taxon>Basidiomycota</taxon>
        <taxon>Pucciniomycotina</taxon>
        <taxon>Pucciniomycetes</taxon>
        <taxon>Pucciniales</taxon>
        <taxon>Pucciniaceae</taxon>
        <taxon>Puccinia</taxon>
    </lineage>
</organism>
<feature type="compositionally biased region" description="Acidic residues" evidence="1">
    <location>
        <begin position="14"/>
        <end position="23"/>
    </location>
</feature>
<sequence length="210" mass="23392">MAINEHPPPREELSTTEDEDDGAVEYHDELLRTDDGEITRAAKKQAISAKLPTASVAPPLGPPLPHTSSTPVKITPSTSPSDIIVGEKDKARLVGKILQGQQSGVMRNHSERQMVIRDLGLIIVWLDSQDSDLMVESAIGIRALPTISQLAFPRSPMLQKTFDTLFSEEAEAMDLLQQVLSHRYLEARRLPKSRGEYDLQLLFNMSDYDF</sequence>
<dbReference type="VEuPathDB" id="FungiDB:PSHT_14450"/>